<name>A0AAW1QAE8_9CHLO</name>
<reference evidence="1 2" key="1">
    <citation type="journal article" date="2024" name="Nat. Commun.">
        <title>Phylogenomics reveals the evolutionary origins of lichenization in chlorophyte algae.</title>
        <authorList>
            <person name="Puginier C."/>
            <person name="Libourel C."/>
            <person name="Otte J."/>
            <person name="Skaloud P."/>
            <person name="Haon M."/>
            <person name="Grisel S."/>
            <person name="Petersen M."/>
            <person name="Berrin J.G."/>
            <person name="Delaux P.M."/>
            <person name="Dal Grande F."/>
            <person name="Keller J."/>
        </authorList>
    </citation>
    <scope>NUCLEOTIDE SEQUENCE [LARGE SCALE GENOMIC DNA]</scope>
    <source>
        <strain evidence="1 2">SAG 2145</strain>
    </source>
</reference>
<dbReference type="Proteomes" id="UP001438707">
    <property type="component" value="Unassembled WGS sequence"/>
</dbReference>
<proteinExistence type="predicted"/>
<sequence>MAAQPGVKFRGFSCTGRKVAQTDRRELPAPAFSVALSLGFSAGMPTVQEAIAPLGLAGGTADKLRTWLIRPEQGWQLDDAVDEYFYKLRDEHLMAAKLNLGERRRVLSELKSKSAGVLTFVPVPEEKIDLSGALHEGPSAAIWRGVQCGESAQTESRYQQSQANPVQTADRQPRRKVKCIDALGRGLVIDVNMKGAGDWYQAQRDCEFLSSVLLGQHIFARHLLGCSVTDLHHILQIHCINSNAFLERLRLQGVMATLREQLMLQHQGGTSGNNESLVQPHHLILAVDELQNFHMDATQAGQPTTPMDIANDICDWCQGESLSEGDIRCAILVGTGFSFCDFTLTRKFNFINLKLPNLTECGRQELLVHQLCQFSLPESDVQGALEDRSLQSLCADTMGIPRAVIQLMQVVVDHYGKGHEIGREQDLLKADYIAEMKQAVQTTRHLVATLRSPEALVSIALMMMSGLTFDLL</sequence>
<protein>
    <submittedName>
        <fullName evidence="1">Uncharacterized protein</fullName>
    </submittedName>
</protein>
<gene>
    <name evidence="1" type="ORF">WJX74_004586</name>
</gene>
<keyword evidence="2" id="KW-1185">Reference proteome</keyword>
<organism evidence="1 2">
    <name type="scientific">Apatococcus lobatus</name>
    <dbReference type="NCBI Taxonomy" id="904363"/>
    <lineage>
        <taxon>Eukaryota</taxon>
        <taxon>Viridiplantae</taxon>
        <taxon>Chlorophyta</taxon>
        <taxon>core chlorophytes</taxon>
        <taxon>Trebouxiophyceae</taxon>
        <taxon>Chlorellales</taxon>
        <taxon>Chlorellaceae</taxon>
        <taxon>Apatococcus</taxon>
    </lineage>
</organism>
<accession>A0AAW1QAE8</accession>
<dbReference type="EMBL" id="JALJOS010000061">
    <property type="protein sequence ID" value="KAK9818507.1"/>
    <property type="molecule type" value="Genomic_DNA"/>
</dbReference>
<comment type="caution">
    <text evidence="1">The sequence shown here is derived from an EMBL/GenBank/DDBJ whole genome shotgun (WGS) entry which is preliminary data.</text>
</comment>
<evidence type="ECO:0000313" key="1">
    <source>
        <dbReference type="EMBL" id="KAK9818507.1"/>
    </source>
</evidence>
<dbReference type="AlphaFoldDB" id="A0AAW1QAE8"/>
<evidence type="ECO:0000313" key="2">
    <source>
        <dbReference type="Proteomes" id="UP001438707"/>
    </source>
</evidence>